<gene>
    <name evidence="1" type="ORF">MHA02_29920</name>
</gene>
<dbReference type="EMBL" id="BJZT01000032">
    <property type="protein sequence ID" value="GEP00605.1"/>
    <property type="molecule type" value="Genomic_DNA"/>
</dbReference>
<comment type="caution">
    <text evidence="1">The sequence shown here is derived from an EMBL/GenBank/DDBJ whole genome shotgun (WGS) entry which is preliminary data.</text>
</comment>
<keyword evidence="2" id="KW-1185">Reference proteome</keyword>
<dbReference type="RefSeq" id="WP_170249277.1">
    <property type="nucleotide sequence ID" value="NZ_BJZT01000032.1"/>
</dbReference>
<organism evidence="1 2">
    <name type="scientific">Methylobacterium haplocladii</name>
    <dbReference type="NCBI Taxonomy" id="1176176"/>
    <lineage>
        <taxon>Bacteria</taxon>
        <taxon>Pseudomonadati</taxon>
        <taxon>Pseudomonadota</taxon>
        <taxon>Alphaproteobacteria</taxon>
        <taxon>Hyphomicrobiales</taxon>
        <taxon>Methylobacteriaceae</taxon>
        <taxon>Methylobacterium</taxon>
    </lineage>
</organism>
<dbReference type="Proteomes" id="UP000321258">
    <property type="component" value="Unassembled WGS sequence"/>
</dbReference>
<evidence type="ECO:0000313" key="2">
    <source>
        <dbReference type="Proteomes" id="UP000321258"/>
    </source>
</evidence>
<dbReference type="SUPFAM" id="SSF160113">
    <property type="entry name" value="YegP-like"/>
    <property type="match status" value="1"/>
</dbReference>
<dbReference type="InterPro" id="IPR036913">
    <property type="entry name" value="YegP-like_sf"/>
</dbReference>
<evidence type="ECO:0008006" key="3">
    <source>
        <dbReference type="Google" id="ProtNLM"/>
    </source>
</evidence>
<accession>A0A512ISB6</accession>
<name>A0A512ISB6_9HYPH</name>
<protein>
    <recommendedName>
        <fullName evidence="3">DUF1508 domain-containing protein</fullName>
    </recommendedName>
</protein>
<dbReference type="AlphaFoldDB" id="A0A512ISB6"/>
<reference evidence="1 2" key="1">
    <citation type="submission" date="2019-07" db="EMBL/GenBank/DDBJ databases">
        <title>Whole genome shotgun sequence of Methylobacterium haplocladii NBRC 107714.</title>
        <authorList>
            <person name="Hosoyama A."/>
            <person name="Uohara A."/>
            <person name="Ohji S."/>
            <person name="Ichikawa N."/>
        </authorList>
    </citation>
    <scope>NUCLEOTIDE SEQUENCE [LARGE SCALE GENOMIC DNA]</scope>
    <source>
        <strain evidence="1 2">NBRC 107714</strain>
    </source>
</reference>
<evidence type="ECO:0000313" key="1">
    <source>
        <dbReference type="EMBL" id="GEP00605.1"/>
    </source>
</evidence>
<sequence>MFEFWENAPGCWRWAFVFRGEQLARAEEDYTSRGKAAAAAEVFARDVDRARKRMDVR</sequence>
<proteinExistence type="predicted"/>